<protein>
    <recommendedName>
        <fullName evidence="3">XRE family transcriptional regulator</fullName>
    </recommendedName>
</protein>
<dbReference type="RefSeq" id="WP_156032208.1">
    <property type="nucleotide sequence ID" value="NZ_CP083439.1"/>
</dbReference>
<keyword evidence="2" id="KW-1185">Reference proteome</keyword>
<evidence type="ECO:0000313" key="1">
    <source>
        <dbReference type="EMBL" id="UKF24635.1"/>
    </source>
</evidence>
<evidence type="ECO:0008006" key="3">
    <source>
        <dbReference type="Google" id="ProtNLM"/>
    </source>
</evidence>
<proteinExistence type="predicted"/>
<reference evidence="2" key="1">
    <citation type="submission" date="2024-08" db="EMBL/GenBank/DDBJ databases">
        <title>Description of the novel species Clavibacter lycopersicum isolated from tomato seeds.</title>
        <authorList>
            <person name="Arizala E.D."/>
            <person name="Dobhal S."/>
            <person name="Alvarez A."/>
            <person name="Arif M."/>
        </authorList>
    </citation>
    <scope>NUCLEOTIDE SEQUENCE [LARGE SCALE GENOMIC DNA]</scope>
    <source>
        <strain evidence="2">A6099</strain>
    </source>
</reference>
<organism evidence="1 2">
    <name type="scientific">Clavibacter seminis</name>
    <dbReference type="NCBI Taxonomy" id="2860285"/>
    <lineage>
        <taxon>Bacteria</taxon>
        <taxon>Bacillati</taxon>
        <taxon>Actinomycetota</taxon>
        <taxon>Actinomycetes</taxon>
        <taxon>Micrococcales</taxon>
        <taxon>Microbacteriaceae</taxon>
        <taxon>Clavibacter</taxon>
    </lineage>
</organism>
<dbReference type="Proteomes" id="UP001649473">
    <property type="component" value="Chromosome"/>
</dbReference>
<evidence type="ECO:0000313" key="2">
    <source>
        <dbReference type="Proteomes" id="UP001649473"/>
    </source>
</evidence>
<dbReference type="EMBL" id="CP083439">
    <property type="protein sequence ID" value="UKF24635.1"/>
    <property type="molecule type" value="Genomic_DNA"/>
</dbReference>
<accession>A0ABY3T8Y0</accession>
<gene>
    <name evidence="1" type="ORF">KYT88_13050</name>
</gene>
<name>A0ABY3T8Y0_9MICO</name>
<sequence>MAFLHHSSLIFRRSMLTSEAKMHHTGPVMETLEEFFRPYLNGDSGHEVGRKLGMTNTTVTRQMKGNMPVRTVVKLCRAYAIPMLDAFVAAGYITEAEADVMGRTRGLRAATERELVQEMMRRVVDGDTTATSTEPVGQDIIDASARLATDSEAVHFREPAISRDGHTLEHDWNADDL</sequence>